<evidence type="ECO:0000256" key="4">
    <source>
        <dbReference type="PROSITE-ProRule" id="PRU00723"/>
    </source>
</evidence>
<keyword evidence="1 4" id="KW-0479">Metal-binding</keyword>
<feature type="compositionally biased region" description="Basic and acidic residues" evidence="5">
    <location>
        <begin position="1013"/>
        <end position="1023"/>
    </location>
</feature>
<dbReference type="InterPro" id="IPR036855">
    <property type="entry name" value="Znf_CCCH_sf"/>
</dbReference>
<feature type="zinc finger region" description="C3H1-type" evidence="4">
    <location>
        <begin position="1027"/>
        <end position="1051"/>
    </location>
</feature>
<dbReference type="VEuPathDB" id="FungiDB:UMAG_11299"/>
<dbReference type="PANTHER" id="PTHR39473">
    <property type="match status" value="1"/>
</dbReference>
<feature type="compositionally biased region" description="Low complexity" evidence="5">
    <location>
        <begin position="274"/>
        <end position="285"/>
    </location>
</feature>
<evidence type="ECO:0000259" key="6">
    <source>
        <dbReference type="PROSITE" id="PS50103"/>
    </source>
</evidence>
<feature type="region of interest" description="Disordered" evidence="5">
    <location>
        <begin position="961"/>
        <end position="1027"/>
    </location>
</feature>
<evidence type="ECO:0000313" key="8">
    <source>
        <dbReference type="Proteomes" id="UP000000561"/>
    </source>
</evidence>
<gene>
    <name evidence="7" type="ORF">UMAG_11299</name>
</gene>
<name>A0A0D1DT76_MYCMD</name>
<dbReference type="eggNOG" id="ENOG502QQ2I">
    <property type="taxonomic scope" value="Eukaryota"/>
</dbReference>
<evidence type="ECO:0000313" key="7">
    <source>
        <dbReference type="EMBL" id="KIS65780.1"/>
    </source>
</evidence>
<feature type="region of interest" description="Disordered" evidence="5">
    <location>
        <begin position="527"/>
        <end position="566"/>
    </location>
</feature>
<feature type="compositionally biased region" description="Low complexity" evidence="5">
    <location>
        <begin position="533"/>
        <end position="549"/>
    </location>
</feature>
<feature type="compositionally biased region" description="Polar residues" evidence="5">
    <location>
        <begin position="158"/>
        <end position="171"/>
    </location>
</feature>
<dbReference type="SUPFAM" id="SSF90229">
    <property type="entry name" value="CCCH zinc finger"/>
    <property type="match status" value="1"/>
</dbReference>
<feature type="region of interest" description="Disordered" evidence="5">
    <location>
        <begin position="25"/>
        <end position="58"/>
    </location>
</feature>
<dbReference type="OrthoDB" id="6159439at2759"/>
<evidence type="ECO:0000256" key="2">
    <source>
        <dbReference type="ARBA" id="ARBA00022771"/>
    </source>
</evidence>
<feature type="region of interest" description="Disordered" evidence="5">
    <location>
        <begin position="150"/>
        <end position="171"/>
    </location>
</feature>
<dbReference type="AlphaFoldDB" id="A0A0D1DT76"/>
<feature type="region of interest" description="Disordered" evidence="5">
    <location>
        <begin position="935"/>
        <end position="954"/>
    </location>
</feature>
<organism evidence="7 8">
    <name type="scientific">Mycosarcoma maydis</name>
    <name type="common">Corn smut fungus</name>
    <name type="synonym">Ustilago maydis</name>
    <dbReference type="NCBI Taxonomy" id="5270"/>
    <lineage>
        <taxon>Eukaryota</taxon>
        <taxon>Fungi</taxon>
        <taxon>Dikarya</taxon>
        <taxon>Basidiomycota</taxon>
        <taxon>Ustilaginomycotina</taxon>
        <taxon>Ustilaginomycetes</taxon>
        <taxon>Ustilaginales</taxon>
        <taxon>Ustilaginaceae</taxon>
        <taxon>Mycosarcoma</taxon>
    </lineage>
</organism>
<dbReference type="Proteomes" id="UP000000561">
    <property type="component" value="Chromosome 22"/>
</dbReference>
<dbReference type="RefSeq" id="XP_011392639.1">
    <property type="nucleotide sequence ID" value="XM_011394337.1"/>
</dbReference>
<feature type="region of interest" description="Disordered" evidence="5">
    <location>
        <begin position="264"/>
        <end position="347"/>
    </location>
</feature>
<keyword evidence="8" id="KW-1185">Reference proteome</keyword>
<keyword evidence="2 4" id="KW-0863">Zinc-finger</keyword>
<feature type="compositionally biased region" description="Low complexity" evidence="5">
    <location>
        <begin position="33"/>
        <end position="57"/>
    </location>
</feature>
<keyword evidence="3 4" id="KW-0862">Zinc</keyword>
<dbReference type="InterPro" id="IPR000571">
    <property type="entry name" value="Znf_CCCH"/>
</dbReference>
<dbReference type="Pfam" id="PF00642">
    <property type="entry name" value="zf-CCCH"/>
    <property type="match status" value="1"/>
</dbReference>
<reference evidence="7 8" key="1">
    <citation type="journal article" date="2006" name="Nature">
        <title>Insights from the genome of the biotrophic fungal plant pathogen Ustilago maydis.</title>
        <authorList>
            <person name="Kamper J."/>
            <person name="Kahmann R."/>
            <person name="Bolker M."/>
            <person name="Ma L.J."/>
            <person name="Brefort T."/>
            <person name="Saville B.J."/>
            <person name="Banuett F."/>
            <person name="Kronstad J.W."/>
            <person name="Gold S.E."/>
            <person name="Muller O."/>
            <person name="Perlin M.H."/>
            <person name="Wosten H.A."/>
            <person name="de Vries R."/>
            <person name="Ruiz-Herrera J."/>
            <person name="Reynaga-Pena C.G."/>
            <person name="Snetselaar K."/>
            <person name="McCann M."/>
            <person name="Perez-Martin J."/>
            <person name="Feldbrugge M."/>
            <person name="Basse C.W."/>
            <person name="Steinberg G."/>
            <person name="Ibeas J.I."/>
            <person name="Holloman W."/>
            <person name="Guzman P."/>
            <person name="Farman M."/>
            <person name="Stajich J.E."/>
            <person name="Sentandreu R."/>
            <person name="Gonzalez-Prieto J.M."/>
            <person name="Kennell J.C."/>
            <person name="Molina L."/>
            <person name="Schirawski J."/>
            <person name="Mendoza-Mendoza A."/>
            <person name="Greilinger D."/>
            <person name="Munch K."/>
            <person name="Rossel N."/>
            <person name="Scherer M."/>
            <person name="Vranes M."/>
            <person name="Ladendorf O."/>
            <person name="Vincon V."/>
            <person name="Fuchs U."/>
            <person name="Sandrock B."/>
            <person name="Meng S."/>
            <person name="Ho E.C."/>
            <person name="Cahill M.J."/>
            <person name="Boyce K.J."/>
            <person name="Klose J."/>
            <person name="Klosterman S.J."/>
            <person name="Deelstra H.J."/>
            <person name="Ortiz-Castellanos L."/>
            <person name="Li W."/>
            <person name="Sanchez-Alonso P."/>
            <person name="Schreier P.H."/>
            <person name="Hauser-Hahn I."/>
            <person name="Vaupel M."/>
            <person name="Koopmann E."/>
            <person name="Friedrich G."/>
            <person name="Voss H."/>
            <person name="Schluter T."/>
            <person name="Margolis J."/>
            <person name="Platt D."/>
            <person name="Swimmer C."/>
            <person name="Gnirke A."/>
            <person name="Chen F."/>
            <person name="Vysotskaia V."/>
            <person name="Mannhaupt G."/>
            <person name="Guldener U."/>
            <person name="Munsterkotter M."/>
            <person name="Haase D."/>
            <person name="Oesterheld M."/>
            <person name="Mewes H.W."/>
            <person name="Mauceli E.W."/>
            <person name="DeCaprio D."/>
            <person name="Wade C.M."/>
            <person name="Butler J."/>
            <person name="Young S."/>
            <person name="Jaffe D.B."/>
            <person name="Calvo S."/>
            <person name="Nusbaum C."/>
            <person name="Galagan J."/>
            <person name="Birren B.W."/>
        </authorList>
    </citation>
    <scope>NUCLEOTIDE SEQUENCE [LARGE SCALE GENOMIC DNA]</scope>
    <source>
        <strain evidence="8">DSM 14603 / FGSC 9021 / UM521</strain>
    </source>
</reference>
<dbReference type="GeneID" id="23567200"/>
<accession>A0A0D1DT76</accession>
<protein>
    <recommendedName>
        <fullName evidence="6">C3H1-type domain-containing protein</fullName>
    </recommendedName>
</protein>
<dbReference type="InParanoid" id="A0A0D1DT76"/>
<feature type="domain" description="C3H1-type" evidence="6">
    <location>
        <begin position="1027"/>
        <end position="1051"/>
    </location>
</feature>
<feature type="compositionally biased region" description="Polar residues" evidence="5">
    <location>
        <begin position="318"/>
        <end position="333"/>
    </location>
</feature>
<feature type="compositionally biased region" description="Polar residues" evidence="5">
    <location>
        <begin position="941"/>
        <end position="950"/>
    </location>
</feature>
<sequence>MDSSYGSWPMQPNVNQEIAWQLGSNGVPQSIGSPPISSMNASSPPSGSTASTTSYPPFLGVQDQMMHQSPHHAYQHQHIPSSYQAHLYSHAYVPDPSPTAISASSAFPSTSLPIDAATFRSMRNAYPMANPLDLIDALIPSSQQQQQVQQAQQVQALMQHQSPGAGHATQSGVYMQSHPVYTQTNHQDPYRLQSDNSLASALTFSTSSHSRAVPPPTLLTQAELHNSAGPADISDVGAPDSATLSSTLAMQQPSKLRQSKLNFVPGLDPATQKSDASSAPAAANDTAEDGGDAIVIVDSTSEPDTPPLPPVQALPAKPSTTGKSNSPSHSGSGTVAAKNGAPAAVQKISDRAKQPLSRLSVEREPQKAAHKFVDILSDLDPSGRFARPRPTSAEDRRIIVDTLYSIVKLEAGKGYTEAGRKRFFACLMALPAARQILSTWLRSTVPPKKVTEAVPDHSRRYRDTLSPLLAILGYVEMKSAYLKDKEAGIGKAMTGVSARAVDPLARKTAAGILEKWTKVITNEDARKSTTSVPALSTSKTASSTAPATSAKRKPAEGATAADSSVKRYKTATSVATGLATIRKPQAVPAASSSTIAKPGLSFFSIGNVRKPASTGGAPNVSAATGSRKNAHQDIMSLVGKLSAGAIDRAGASQIDATPAEAQPSVKVKKRVRWKEDGELEAIKLIEPADYGQDEEEHMEGAVDELDEGLALRQSVSSMEALMEWHEPREVLVAMPESGPVDIESVEGPFQTQRKARLEEKRYQDGEEPMCPDETQLEKPGTISEMPAELNRTEIVEIPTPWVDYMDAGAGAMDMQESNQGGDGVTDINTSTETSADIGSTTRISDLLAKVGRSVQVAGDTAGSISAVSTAAAAPAPVPAPAPATVLNFDISQIQNILEAAKGSGPSANAVNKALATSNVTSDGLSNLLSSLSSLNKSNGLQVDSGSSSSDGNERRRYWQDTYEVNGASSSSKQESYPGEYRPDYRYRNTSTYRPAEERYATSTSRPSTYHHGGGYDERRDHGKGSHKRRTIPCKFFAQGLCHFGDACHFLH</sequence>
<evidence type="ECO:0000256" key="3">
    <source>
        <dbReference type="ARBA" id="ARBA00022833"/>
    </source>
</evidence>
<dbReference type="GO" id="GO:0008270">
    <property type="term" value="F:zinc ion binding"/>
    <property type="evidence" value="ECO:0007669"/>
    <property type="project" value="UniProtKB-KW"/>
</dbReference>
<evidence type="ECO:0000256" key="1">
    <source>
        <dbReference type="ARBA" id="ARBA00022723"/>
    </source>
</evidence>
<evidence type="ECO:0000256" key="5">
    <source>
        <dbReference type="SAM" id="MobiDB-lite"/>
    </source>
</evidence>
<dbReference type="KEGG" id="uma:UMAG_11299"/>
<proteinExistence type="predicted"/>
<dbReference type="EMBL" id="CM003161">
    <property type="protein sequence ID" value="KIS65780.1"/>
    <property type="molecule type" value="Genomic_DNA"/>
</dbReference>
<dbReference type="PROSITE" id="PS50103">
    <property type="entry name" value="ZF_C3H1"/>
    <property type="match status" value="1"/>
</dbReference>
<dbReference type="PANTHER" id="PTHR39473:SF1">
    <property type="entry name" value="DINB-LIKE DOMAIN-CONTAINING PROTEIN"/>
    <property type="match status" value="1"/>
</dbReference>